<gene>
    <name evidence="1" type="ORF">CIT25_30230</name>
</gene>
<dbReference type="AlphaFoldDB" id="A0AB36R1Q4"/>
<evidence type="ECO:0000313" key="1">
    <source>
        <dbReference type="EMBL" id="PAP98592.1"/>
    </source>
</evidence>
<protein>
    <submittedName>
        <fullName evidence="1">Uncharacterized protein</fullName>
    </submittedName>
</protein>
<dbReference type="Proteomes" id="UP000216215">
    <property type="component" value="Unassembled WGS sequence"/>
</dbReference>
<name>A0AB36R1Q4_9HYPH</name>
<proteinExistence type="predicted"/>
<dbReference type="EMBL" id="NPKI01000044">
    <property type="protein sequence ID" value="PAP98592.1"/>
    <property type="molecule type" value="Genomic_DNA"/>
</dbReference>
<evidence type="ECO:0000313" key="2">
    <source>
        <dbReference type="Proteomes" id="UP000216215"/>
    </source>
</evidence>
<organism evidence="1 2">
    <name type="scientific">Mesorhizobium mediterraneum</name>
    <dbReference type="NCBI Taxonomy" id="43617"/>
    <lineage>
        <taxon>Bacteria</taxon>
        <taxon>Pseudomonadati</taxon>
        <taxon>Pseudomonadota</taxon>
        <taxon>Alphaproteobacteria</taxon>
        <taxon>Hyphomicrobiales</taxon>
        <taxon>Phyllobacteriaceae</taxon>
        <taxon>Mesorhizobium</taxon>
    </lineage>
</organism>
<keyword evidence="2" id="KW-1185">Reference proteome</keyword>
<reference evidence="2" key="1">
    <citation type="submission" date="2017-08" db="EMBL/GenBank/DDBJ databases">
        <title>Mesorhizobium wenxinae sp. nov., a novel rhizobial species isolated from root nodules of chickpea (Cicer arietinum L.).</title>
        <authorList>
            <person name="Zhang J."/>
        </authorList>
    </citation>
    <scope>NUCLEOTIDE SEQUENCE [LARGE SCALE GENOMIC DNA]</scope>
    <source>
        <strain evidence="2">USDA 3392</strain>
    </source>
</reference>
<sequence length="202" mass="22092">MLAVGAIASVVRPVYGKDTIYQLAVPEIGNVAIIQKGCPDGAHSSVAWSVPSWAVETYLWWLCPSLASEPGEHVFKGVNRLRRRFFSDAPDTLDGIIFHNDLCGSDLRPCPKMGRAVEIGGNRIPPPCIWIMPERGQGPAFNWDGRRQRRFPAVLLSAFNVDAGNASVLTGYIGFHQGVRGIRTTVASRFGPGRLTTFRSSK</sequence>
<comment type="caution">
    <text evidence="1">The sequence shown here is derived from an EMBL/GenBank/DDBJ whole genome shotgun (WGS) entry which is preliminary data.</text>
</comment>
<accession>A0AB36R1Q4</accession>